<protein>
    <submittedName>
        <fullName evidence="1">Uncharacterized protein</fullName>
    </submittedName>
</protein>
<feature type="non-terminal residue" evidence="1">
    <location>
        <position position="96"/>
    </location>
</feature>
<dbReference type="EMBL" id="KV448577">
    <property type="protein sequence ID" value="OAX34708.1"/>
    <property type="molecule type" value="Genomic_DNA"/>
</dbReference>
<evidence type="ECO:0000313" key="1">
    <source>
        <dbReference type="EMBL" id="OAX34708.1"/>
    </source>
</evidence>
<dbReference type="Proteomes" id="UP000092154">
    <property type="component" value="Unassembled WGS sequence"/>
</dbReference>
<name>A0A1B7MQ28_9AGAM</name>
<dbReference type="AlphaFoldDB" id="A0A1B7MQ28"/>
<reference evidence="1 2" key="1">
    <citation type="submission" date="2016-06" db="EMBL/GenBank/DDBJ databases">
        <title>Comparative genomics of the ectomycorrhizal sister species Rhizopogon vinicolor and Rhizopogon vesiculosus (Basidiomycota: Boletales) reveals a divergence of the mating type B locus.</title>
        <authorList>
            <consortium name="DOE Joint Genome Institute"/>
            <person name="Mujic A.B."/>
            <person name="Kuo A."/>
            <person name="Tritt A."/>
            <person name="Lipzen A."/>
            <person name="Chen C."/>
            <person name="Johnson J."/>
            <person name="Sharma A."/>
            <person name="Barry K."/>
            <person name="Grigoriev I.V."/>
            <person name="Spatafora J.W."/>
        </authorList>
    </citation>
    <scope>NUCLEOTIDE SEQUENCE [LARGE SCALE GENOMIC DNA]</scope>
    <source>
        <strain evidence="1 2">AM-OR11-026</strain>
    </source>
</reference>
<gene>
    <name evidence="1" type="ORF">K503DRAFT_774276</name>
</gene>
<keyword evidence="2" id="KW-1185">Reference proteome</keyword>
<sequence length="96" mass="10532">MCSSAGDSVPNVKNLNFLTSQPLFHGLFRAISPIYIPGAQAQLHCQYHLVLLDDFNSTTSVSSASSRMTLNPDSTKSRVVVIKSSREPGEIRRCVH</sequence>
<dbReference type="InParanoid" id="A0A1B7MQ28"/>
<accession>A0A1B7MQ28</accession>
<organism evidence="1 2">
    <name type="scientific">Rhizopogon vinicolor AM-OR11-026</name>
    <dbReference type="NCBI Taxonomy" id="1314800"/>
    <lineage>
        <taxon>Eukaryota</taxon>
        <taxon>Fungi</taxon>
        <taxon>Dikarya</taxon>
        <taxon>Basidiomycota</taxon>
        <taxon>Agaricomycotina</taxon>
        <taxon>Agaricomycetes</taxon>
        <taxon>Agaricomycetidae</taxon>
        <taxon>Boletales</taxon>
        <taxon>Suillineae</taxon>
        <taxon>Rhizopogonaceae</taxon>
        <taxon>Rhizopogon</taxon>
    </lineage>
</organism>
<evidence type="ECO:0000313" key="2">
    <source>
        <dbReference type="Proteomes" id="UP000092154"/>
    </source>
</evidence>
<proteinExistence type="predicted"/>